<sequence length="1406" mass="164456">MDNRHIREEILKYWHVIEFLNQNEFPTIKNKKSIYVSTIGYLMSEQIDIFHKVKQDNFKIKELPETSDKIELCLGKILRDDCVKAIYQLANVSDERNEITRGSIAIMGLQVSTMNHYVPGSFNLSPIVWTIYRMWSQHNSDLTVLINEADYEKDMAEIDSWLLKQETVDMVIIRECYDKVISQFINLALLQPEYTGLFVYQRFKDEKMKERYEETLGYANLHMNFYSKDLSFAMRLNKKDFIHKTEYGKVFIEPYITSALSDEAKDPRIDLLNRSIENKEMLQRVLHIDHAPLGKWPSRYAPAFMQQFAINLAISNNSEFPPFLSVNGPPGTGKTTMLKEVIADAIVKKAMVMSNFPESNDAFTECNFEEGNCINHGYSKFFSHYYKVDRRINQISILVASCNNAAVENITKELPDGEAICNGVKNINDEDENEIKLRQIRHYFDKQDEDIYFTEYANRLFNKSDGDKKIAPHYYWGLISVPLGNRKNQGNFTQILNDFTFEMLGKNDYIEEHKSKYTKAVELFQKQLRVVEQIKIKLKTVCDTERHYQNELANIKEKIKENENILSIQKQQIDTLKTNRKQELCMKKEMLSYLNAEEKEASSKAQLVLDKKQVVSELKDRETVCRDEIMRLESSRSLKETFMAIFRVKTLKSKEISDLYIKLKTIESDITYATSVWEDAEAECHKQRDKCSEMDLLIESQGIKIKSISDEIKKTEKAIDQLNKDIEHENKRLQEIENNLLKWQEKQFRSDQNFDSVTIMNDHFFQQFYAHNSKDVHLLNPWVSERYHREREKLFYYALQVNKEFVLSSTYMRSNLKNLLMMWKGTDGNETIKFKENDKINAFSSLYQTISILVPVISTTFASVGRFLEYVQKPYELGTLIIDEAGQAQPHFALGAMLRCKKVLVVGDPKHVEPVVTDDLDAIKQLLKNEYTTPYSDKHISVQQFSDKLNPFGTYLNDSSGEKLWVGCPLVVHRRCINPMFDISNRISYDGVMIQQTKEPDQNTVDTFAIPISKWLQCSGKEKNHLRKDHYVPEQGKETLHIIKLAFEKAKGDKPDLYVISPFTSVVEGLKKEIRESDFYKLNKEYYNEWMESNIGTVHTFQGKEANEVVLLLGCDQDAKGAVTWVNANIINVAVTRAKYRLCIIGDYKIWKQNQVLKITKGVIDAYTLQYLNQLKEADQTDQNKELITLLMKQLPSSSDYINEKGDGEEDIIDTYILMKELKKIKFARDFLTEQEKKIYHLTDEDLNELSYPVKSHLMTGIKIQSIYEAYAENFNIVFEDDSFKNIMFCKATELYMRESFKIAFDYIDDRKTSKPRTLGNMENMIKININRFIKLTQSEYYNRNWWNDFICKLSNIRELRNDCCHGTSFKHNQEQKLRKLLFDDEVFKNLKVGKKIAENMKKSIK</sequence>
<dbReference type="InterPro" id="IPR027417">
    <property type="entry name" value="P-loop_NTPase"/>
</dbReference>
<keyword evidence="2" id="KW-0547">Nucleotide-binding</keyword>
<evidence type="ECO:0000313" key="11">
    <source>
        <dbReference type="Proteomes" id="UP001203972"/>
    </source>
</evidence>
<dbReference type="Pfam" id="PF13086">
    <property type="entry name" value="AAA_11"/>
    <property type="match status" value="1"/>
</dbReference>
<accession>A0AAP2UPT7</accession>
<dbReference type="Proteomes" id="UP001203972">
    <property type="component" value="Unassembled WGS sequence"/>
</dbReference>
<dbReference type="EMBL" id="JAKTMA010000030">
    <property type="protein sequence ID" value="MCR0234286.1"/>
    <property type="molecule type" value="Genomic_DNA"/>
</dbReference>
<keyword evidence="6" id="KW-0175">Coiled coil</keyword>
<dbReference type="GO" id="GO:0016787">
    <property type="term" value="F:hydrolase activity"/>
    <property type="evidence" value="ECO:0007669"/>
    <property type="project" value="UniProtKB-KW"/>
</dbReference>
<dbReference type="EMBL" id="WWTN01000016">
    <property type="protein sequence ID" value="MZH56213.1"/>
    <property type="molecule type" value="Genomic_DNA"/>
</dbReference>
<protein>
    <submittedName>
        <fullName evidence="9">AAA domain-containing protein</fullName>
    </submittedName>
</protein>
<name>A0AAP2UPT7_CLOIN</name>
<comment type="similarity">
    <text evidence="1">Belongs to the DNA2/NAM7 helicase family.</text>
</comment>
<evidence type="ECO:0000256" key="1">
    <source>
        <dbReference type="ARBA" id="ARBA00007913"/>
    </source>
</evidence>
<feature type="coiled-coil region" evidence="6">
    <location>
        <begin position="705"/>
        <end position="746"/>
    </location>
</feature>
<proteinExistence type="inferred from homology"/>
<evidence type="ECO:0000313" key="10">
    <source>
        <dbReference type="EMBL" id="MZH56213.1"/>
    </source>
</evidence>
<reference evidence="10" key="1">
    <citation type="journal article" date="2019" name="Nat. Med.">
        <title>A library of human gut bacterial isolates paired with longitudinal multiomics data enables mechanistic microbiome research.</title>
        <authorList>
            <person name="Poyet M."/>
            <person name="Groussin M."/>
            <person name="Gibbons S.M."/>
            <person name="Avila-Pacheco J."/>
            <person name="Jiang X."/>
            <person name="Kearney S.M."/>
            <person name="Perrotta A.R."/>
            <person name="Berdy B."/>
            <person name="Zhao S."/>
            <person name="Lieberman T.D."/>
            <person name="Swanson P.K."/>
            <person name="Smith M."/>
            <person name="Roesemann S."/>
            <person name="Alexander J.E."/>
            <person name="Rich S.A."/>
            <person name="Livny J."/>
            <person name="Vlamakis H."/>
            <person name="Clish C."/>
            <person name="Bullock K."/>
            <person name="Deik A."/>
            <person name="Scott J."/>
            <person name="Pierce K.A."/>
            <person name="Xavier R.J."/>
            <person name="Alm E.J."/>
        </authorList>
    </citation>
    <scope>NUCLEOTIDE SEQUENCE</scope>
    <source>
        <strain evidence="10">BIOML-A12</strain>
    </source>
</reference>
<feature type="coiled-coil region" evidence="6">
    <location>
        <begin position="545"/>
        <end position="572"/>
    </location>
</feature>
<keyword evidence="4" id="KW-0347">Helicase</keyword>
<dbReference type="Pfam" id="PF13087">
    <property type="entry name" value="AAA_12"/>
    <property type="match status" value="1"/>
</dbReference>
<evidence type="ECO:0000256" key="2">
    <source>
        <dbReference type="ARBA" id="ARBA00022741"/>
    </source>
</evidence>
<dbReference type="SUPFAM" id="SSF52540">
    <property type="entry name" value="P-loop containing nucleoside triphosphate hydrolases"/>
    <property type="match status" value="1"/>
</dbReference>
<dbReference type="PANTHER" id="PTHR43788">
    <property type="entry name" value="DNA2/NAM7 HELICASE FAMILY MEMBER"/>
    <property type="match status" value="1"/>
</dbReference>
<gene>
    <name evidence="10" type="ORF">GT664_10690</name>
    <name evidence="9" type="ORF">MKC95_16070</name>
</gene>
<evidence type="ECO:0000256" key="3">
    <source>
        <dbReference type="ARBA" id="ARBA00022801"/>
    </source>
</evidence>
<evidence type="ECO:0000256" key="4">
    <source>
        <dbReference type="ARBA" id="ARBA00022806"/>
    </source>
</evidence>
<keyword evidence="3" id="KW-0378">Hydrolase</keyword>
<dbReference type="GO" id="GO:0005524">
    <property type="term" value="F:ATP binding"/>
    <property type="evidence" value="ECO:0007669"/>
    <property type="project" value="UniProtKB-KW"/>
</dbReference>
<evidence type="ECO:0000313" key="9">
    <source>
        <dbReference type="EMBL" id="MCR0234286.1"/>
    </source>
</evidence>
<keyword evidence="5" id="KW-0067">ATP-binding</keyword>
<dbReference type="InterPro" id="IPR050534">
    <property type="entry name" value="Coronavir_polyprotein_1ab"/>
</dbReference>
<feature type="domain" description="DNA2/NAM7 helicase-like C-terminal" evidence="8">
    <location>
        <begin position="975"/>
        <end position="1148"/>
    </location>
</feature>
<dbReference type="InterPro" id="IPR041677">
    <property type="entry name" value="DNA2/NAM7_AAA_11"/>
</dbReference>
<evidence type="ECO:0000259" key="7">
    <source>
        <dbReference type="Pfam" id="PF13086"/>
    </source>
</evidence>
<feature type="domain" description="DNA2/NAM7 helicase helicase" evidence="7">
    <location>
        <begin position="306"/>
        <end position="916"/>
    </location>
</feature>
<evidence type="ECO:0000259" key="8">
    <source>
        <dbReference type="Pfam" id="PF13087"/>
    </source>
</evidence>
<evidence type="ECO:0000256" key="5">
    <source>
        <dbReference type="ARBA" id="ARBA00022840"/>
    </source>
</evidence>
<comment type="caution">
    <text evidence="9">The sequence shown here is derived from an EMBL/GenBank/DDBJ whole genome shotgun (WGS) entry which is preliminary data.</text>
</comment>
<dbReference type="PANTHER" id="PTHR43788:SF8">
    <property type="entry name" value="DNA-BINDING PROTEIN SMUBP-2"/>
    <property type="match status" value="1"/>
</dbReference>
<dbReference type="InterPro" id="IPR041679">
    <property type="entry name" value="DNA2/NAM7-like_C"/>
</dbReference>
<dbReference type="Gene3D" id="3.40.50.300">
    <property type="entry name" value="P-loop containing nucleotide triphosphate hydrolases"/>
    <property type="match status" value="3"/>
</dbReference>
<dbReference type="RefSeq" id="WP_008819213.1">
    <property type="nucleotide sequence ID" value="NZ_AP025565.1"/>
</dbReference>
<dbReference type="GO" id="GO:0043139">
    <property type="term" value="F:5'-3' DNA helicase activity"/>
    <property type="evidence" value="ECO:0007669"/>
    <property type="project" value="TreeGrafter"/>
</dbReference>
<organism evidence="9 11">
    <name type="scientific">Clostridium innocuum</name>
    <dbReference type="NCBI Taxonomy" id="1522"/>
    <lineage>
        <taxon>Bacteria</taxon>
        <taxon>Bacillati</taxon>
        <taxon>Bacillota</taxon>
        <taxon>Clostridia</taxon>
        <taxon>Eubacteriales</taxon>
        <taxon>Clostridiaceae</taxon>
        <taxon>Clostridium</taxon>
    </lineage>
</organism>
<evidence type="ECO:0000256" key="6">
    <source>
        <dbReference type="SAM" id="Coils"/>
    </source>
</evidence>
<dbReference type="Proteomes" id="UP000604383">
    <property type="component" value="Unassembled WGS sequence"/>
</dbReference>
<reference evidence="9" key="2">
    <citation type="journal article" date="2022" name="Clin. Infect. Dis.">
        <title>Association between Clostridium innocuum and antibiotic-associated diarrhea in adults and children: A cross-sectional study and comparative genomics analysis.</title>
        <authorList>
            <person name="Cherny K.E."/>
            <person name="Muscat E.B."/>
            <person name="Balaji A."/>
            <person name="Mukherjee J."/>
            <person name="Ozer E.A."/>
            <person name="Angarone M.P."/>
            <person name="Hauser A.R."/>
            <person name="Sichel J.S."/>
            <person name="Amponsah E."/>
            <person name="Kociolek L.K."/>
        </authorList>
    </citation>
    <scope>NUCLEOTIDE SEQUENCE</scope>
    <source>
        <strain evidence="9">NU1-AC-029v</strain>
    </source>
</reference>